<dbReference type="Gene3D" id="1.20.1110.10">
    <property type="entry name" value="Calcium-transporting ATPase, transmembrane domain"/>
    <property type="match status" value="1"/>
</dbReference>
<feature type="transmembrane region" description="Helical" evidence="19">
    <location>
        <begin position="50"/>
        <end position="73"/>
    </location>
</feature>
<dbReference type="InterPro" id="IPR006068">
    <property type="entry name" value="ATPase_P-typ_cation-transptr_C"/>
</dbReference>
<accession>A0A1J4TQK4</accession>
<dbReference type="Pfam" id="PF00690">
    <property type="entry name" value="Cation_ATPase_N"/>
    <property type="match status" value="1"/>
</dbReference>
<keyword evidence="8" id="KW-0597">Phosphoprotein</keyword>
<comment type="function">
    <text evidence="1">Mediates magnesium influx to the cytosol.</text>
</comment>
<dbReference type="EC" id="7.2.2.14" evidence="4"/>
<comment type="subcellular location">
    <subcellularLocation>
        <location evidence="2">Cell inner membrane</location>
        <topology evidence="2">Multi-pass membrane protein</topology>
    </subcellularLocation>
</comment>
<dbReference type="NCBIfam" id="TIGR01494">
    <property type="entry name" value="ATPase_P-type"/>
    <property type="match status" value="2"/>
</dbReference>
<protein>
    <recommendedName>
        <fullName evidence="5">Magnesium-transporting ATPase, P-type 1</fullName>
        <ecNumber evidence="4">7.2.2.14</ecNumber>
    </recommendedName>
    <alternativeName>
        <fullName evidence="16">Mg(2+) transport ATPase, P-type 1</fullName>
    </alternativeName>
</protein>
<evidence type="ECO:0000313" key="21">
    <source>
        <dbReference type="EMBL" id="OIO12957.1"/>
    </source>
</evidence>
<dbReference type="Proteomes" id="UP000183120">
    <property type="component" value="Unassembled WGS sequence"/>
</dbReference>
<evidence type="ECO:0000256" key="4">
    <source>
        <dbReference type="ARBA" id="ARBA00012786"/>
    </source>
</evidence>
<dbReference type="GO" id="GO:0005524">
    <property type="term" value="F:ATP binding"/>
    <property type="evidence" value="ECO:0007669"/>
    <property type="project" value="UniProtKB-KW"/>
</dbReference>
<dbReference type="STRING" id="1805209.AUJ73_04680"/>
<dbReference type="InterPro" id="IPR059000">
    <property type="entry name" value="ATPase_P-type_domA"/>
</dbReference>
<dbReference type="GO" id="GO:0016887">
    <property type="term" value="F:ATP hydrolysis activity"/>
    <property type="evidence" value="ECO:0007669"/>
    <property type="project" value="InterPro"/>
</dbReference>
<keyword evidence="14 19" id="KW-1133">Transmembrane helix</keyword>
<keyword evidence="7" id="KW-0997">Cell inner membrane</keyword>
<feature type="transmembrane region" description="Helical" evidence="19">
    <location>
        <begin position="232"/>
        <end position="251"/>
    </location>
</feature>
<dbReference type="InterPro" id="IPR001757">
    <property type="entry name" value="P_typ_ATPase"/>
</dbReference>
<comment type="catalytic activity">
    <reaction evidence="17">
        <text>Mg(2+)(out) + ATP + H2O = Mg(2+)(in) + ADP + phosphate + H(+)</text>
        <dbReference type="Rhea" id="RHEA:10260"/>
        <dbReference type="ChEBI" id="CHEBI:15377"/>
        <dbReference type="ChEBI" id="CHEBI:15378"/>
        <dbReference type="ChEBI" id="CHEBI:18420"/>
        <dbReference type="ChEBI" id="CHEBI:30616"/>
        <dbReference type="ChEBI" id="CHEBI:43474"/>
        <dbReference type="ChEBI" id="CHEBI:456216"/>
        <dbReference type="EC" id="7.2.2.14"/>
    </reaction>
</comment>
<keyword evidence="13" id="KW-1278">Translocase</keyword>
<evidence type="ECO:0000256" key="18">
    <source>
        <dbReference type="SAM" id="MobiDB-lite"/>
    </source>
</evidence>
<dbReference type="InterPro" id="IPR023214">
    <property type="entry name" value="HAD_sf"/>
</dbReference>
<evidence type="ECO:0000256" key="11">
    <source>
        <dbReference type="ARBA" id="ARBA00022840"/>
    </source>
</evidence>
<evidence type="ECO:0000256" key="12">
    <source>
        <dbReference type="ARBA" id="ARBA00022842"/>
    </source>
</evidence>
<evidence type="ECO:0000256" key="19">
    <source>
        <dbReference type="SAM" id="Phobius"/>
    </source>
</evidence>
<gene>
    <name evidence="21" type="ORF">AUJ73_04680</name>
</gene>
<dbReference type="Pfam" id="PF13246">
    <property type="entry name" value="Cation_ATPase"/>
    <property type="match status" value="1"/>
</dbReference>
<keyword evidence="10" id="KW-0547">Nucleotide-binding</keyword>
<dbReference type="InterPro" id="IPR044492">
    <property type="entry name" value="P_typ_ATPase_HD_dom"/>
</dbReference>
<feature type="transmembrane region" description="Helical" evidence="19">
    <location>
        <begin position="79"/>
        <end position="98"/>
    </location>
</feature>
<evidence type="ECO:0000256" key="2">
    <source>
        <dbReference type="ARBA" id="ARBA00004429"/>
    </source>
</evidence>
<feature type="compositionally biased region" description="Basic and acidic residues" evidence="18">
    <location>
        <begin position="15"/>
        <end position="27"/>
    </location>
</feature>
<dbReference type="SFLD" id="SFLDG00002">
    <property type="entry name" value="C1.7:_P-type_atpase_like"/>
    <property type="match status" value="1"/>
</dbReference>
<evidence type="ECO:0000256" key="13">
    <source>
        <dbReference type="ARBA" id="ARBA00022967"/>
    </source>
</evidence>
<dbReference type="InterPro" id="IPR006415">
    <property type="entry name" value="P-type_ATPase_IIIB"/>
</dbReference>
<dbReference type="InterPro" id="IPR023299">
    <property type="entry name" value="ATPase_P-typ_cyto_dom_N"/>
</dbReference>
<dbReference type="SUPFAM" id="SSF81665">
    <property type="entry name" value="Calcium ATPase, transmembrane domain M"/>
    <property type="match status" value="1"/>
</dbReference>
<evidence type="ECO:0000259" key="20">
    <source>
        <dbReference type="SMART" id="SM00831"/>
    </source>
</evidence>
<dbReference type="GO" id="GO:0005886">
    <property type="term" value="C:plasma membrane"/>
    <property type="evidence" value="ECO:0007669"/>
    <property type="project" value="UniProtKB-SubCell"/>
</dbReference>
<dbReference type="Pfam" id="PF00122">
    <property type="entry name" value="E1-E2_ATPase"/>
    <property type="match status" value="1"/>
</dbReference>
<dbReference type="Gene3D" id="3.40.50.1000">
    <property type="entry name" value="HAD superfamily/HAD-like"/>
    <property type="match status" value="1"/>
</dbReference>
<evidence type="ECO:0000256" key="1">
    <source>
        <dbReference type="ARBA" id="ARBA00003954"/>
    </source>
</evidence>
<dbReference type="GO" id="GO:0015444">
    <property type="term" value="F:P-type magnesium transporter activity"/>
    <property type="evidence" value="ECO:0007669"/>
    <property type="project" value="UniProtKB-EC"/>
</dbReference>
<dbReference type="EMBL" id="MNUY01000074">
    <property type="protein sequence ID" value="OIO12957.1"/>
    <property type="molecule type" value="Genomic_DNA"/>
</dbReference>
<reference evidence="21 22" key="1">
    <citation type="journal article" date="2016" name="Environ. Microbiol.">
        <title>Genomic resolution of a cold subsurface aquifer community provides metabolic insights for novel microbes adapted to high CO concentrations.</title>
        <authorList>
            <person name="Probst A.J."/>
            <person name="Castelle C.J."/>
            <person name="Singh A."/>
            <person name="Brown C.T."/>
            <person name="Anantharaman K."/>
            <person name="Sharon I."/>
            <person name="Hug L.A."/>
            <person name="Burstein D."/>
            <person name="Emerson J.B."/>
            <person name="Thomas B.C."/>
            <person name="Banfield J.F."/>
        </authorList>
    </citation>
    <scope>NUCLEOTIDE SEQUENCE [LARGE SCALE GENOMIC DNA]</scope>
    <source>
        <strain evidence="21">CG1_02_37_22</strain>
    </source>
</reference>
<dbReference type="PANTHER" id="PTHR42861">
    <property type="entry name" value="CALCIUM-TRANSPORTING ATPASE"/>
    <property type="match status" value="1"/>
</dbReference>
<dbReference type="InterPro" id="IPR004014">
    <property type="entry name" value="ATPase_P-typ_cation-transptr_N"/>
</dbReference>
<evidence type="ECO:0000256" key="16">
    <source>
        <dbReference type="ARBA" id="ARBA00029806"/>
    </source>
</evidence>
<dbReference type="PRINTS" id="PR01836">
    <property type="entry name" value="MGATPASE"/>
</dbReference>
<evidence type="ECO:0000256" key="15">
    <source>
        <dbReference type="ARBA" id="ARBA00023136"/>
    </source>
</evidence>
<organism evidence="21 22">
    <name type="scientific">Candidatus Gottesmanbacteria bacterium CG1_02_37_22</name>
    <dbReference type="NCBI Taxonomy" id="1805209"/>
    <lineage>
        <taxon>Bacteria</taxon>
        <taxon>Candidatus Gottesmaniibacteriota</taxon>
    </lineage>
</organism>
<dbReference type="InterPro" id="IPR036412">
    <property type="entry name" value="HAD-like_sf"/>
</dbReference>
<dbReference type="Gene3D" id="2.70.150.10">
    <property type="entry name" value="Calcium-transporting ATPase, cytoplasmic transduction domain A"/>
    <property type="match status" value="1"/>
</dbReference>
<evidence type="ECO:0000256" key="14">
    <source>
        <dbReference type="ARBA" id="ARBA00022989"/>
    </source>
</evidence>
<dbReference type="SUPFAM" id="SSF81653">
    <property type="entry name" value="Calcium ATPase, transduction domain A"/>
    <property type="match status" value="1"/>
</dbReference>
<dbReference type="InterPro" id="IPR008250">
    <property type="entry name" value="ATPase_P-typ_transduc_dom_A_sf"/>
</dbReference>
<evidence type="ECO:0000313" key="22">
    <source>
        <dbReference type="Proteomes" id="UP000183120"/>
    </source>
</evidence>
<sequence length="835" mass="93994">MAEISREANSLENNNDTREEPSEGLTSHEARRRYRAYGANEIVHAKKKGIFIAFLSKFGNPLVIILLFASFVSALTGEWVNFVVIFAMILFSVVIESYQEYQSEEAAEKLKHKVAVRVVVMRDGEKKEVLVSHVTIGDLVLLEIGDVVPADAKVLSSKDFHLDESSLTGESFPVEKGEKDEVWMGSSVVNGEAQVRVVRIGKNTQIGQIADKLTHKKPETDFEKGIRKFGLLIMRITIILVFFIFITNIFFKHDIFSSLLFALALAVGLTPELLPMIVTVNLSKGAMRMAKKGVIVKHLPAIQNFGSMEILCTDKTGTITENKIRLERYENAKGGEDRKVLSLAYLNSSYQTNMKSPLDDAILAHREVEDASFQKTDEIPFDFLRKRLSVVLRKDGRDLLITKGAPEGMWDITRHFKEDGKVVHLDEYKLAKLKERFVKLSSEGFRVLTIAYKINNVTKDTYEQSDEKDLIFLGFTAFLDPPKKEVKEVLASLNRHGVDLKILTGDNEQVTAKVCKDLGIPVSGLVLGKDILHVSDEALIPLVLKANIFARLTPDEKERIIKALKKTGKVVGFMGDGVNDAISLRAADVGISVNNAVDVAKESADIILVTKSLLVLKEGIKEGRQTFANTMKYIYMGSGSNFGNMFSVSVASLFLPFLPMLPIQILLNNLIYDLSQLTLPADRVDSADIEKPQKWDMGFIKKFIYTFGPISSFFDMVTFLSLLYIFKASVPFFRTGWFMESLITQIVIILMVRTRKVPFWKSKPSRIVVLGVLIAILSGIIITQSRLGQIFEFVSLSPIYWIFLLLIITFYIIFVELAKAWFYRKADLHIYKTHH</sequence>
<feature type="transmembrane region" description="Helical" evidence="19">
    <location>
        <begin position="764"/>
        <end position="787"/>
    </location>
</feature>
<dbReference type="InterPro" id="IPR023298">
    <property type="entry name" value="ATPase_P-typ_TM_dom_sf"/>
</dbReference>
<evidence type="ECO:0000256" key="8">
    <source>
        <dbReference type="ARBA" id="ARBA00022553"/>
    </source>
</evidence>
<evidence type="ECO:0000256" key="7">
    <source>
        <dbReference type="ARBA" id="ARBA00022519"/>
    </source>
</evidence>
<feature type="transmembrane region" description="Helical" evidence="19">
    <location>
        <begin position="799"/>
        <end position="822"/>
    </location>
</feature>
<comment type="similarity">
    <text evidence="3">Belongs to the cation transport ATPase (P-type) (TC 3.A.3) family. Type IIIB subfamily.</text>
</comment>
<comment type="caution">
    <text evidence="21">The sequence shown here is derived from an EMBL/GenBank/DDBJ whole genome shotgun (WGS) entry which is preliminary data.</text>
</comment>
<evidence type="ECO:0000256" key="6">
    <source>
        <dbReference type="ARBA" id="ARBA00022475"/>
    </source>
</evidence>
<feature type="domain" description="Cation-transporting P-type ATPase N-terminal" evidence="20">
    <location>
        <begin position="2"/>
        <end position="78"/>
    </location>
</feature>
<evidence type="ECO:0000256" key="17">
    <source>
        <dbReference type="ARBA" id="ARBA00047295"/>
    </source>
</evidence>
<dbReference type="InterPro" id="IPR018303">
    <property type="entry name" value="ATPase_P-typ_P_site"/>
</dbReference>
<keyword evidence="15 19" id="KW-0472">Membrane</keyword>
<evidence type="ECO:0000256" key="3">
    <source>
        <dbReference type="ARBA" id="ARBA00008746"/>
    </source>
</evidence>
<keyword evidence="6" id="KW-1003">Cell membrane</keyword>
<keyword evidence="9 19" id="KW-0812">Transmembrane</keyword>
<dbReference type="SFLD" id="SFLDF00027">
    <property type="entry name" value="p-type_atpase"/>
    <property type="match status" value="1"/>
</dbReference>
<keyword evidence="12" id="KW-0460">Magnesium</keyword>
<feature type="transmembrane region" description="Helical" evidence="19">
    <location>
        <begin position="732"/>
        <end position="752"/>
    </location>
</feature>
<keyword evidence="11" id="KW-0067">ATP-binding</keyword>
<dbReference type="SFLD" id="SFLDS00003">
    <property type="entry name" value="Haloacid_Dehalogenase"/>
    <property type="match status" value="1"/>
</dbReference>
<dbReference type="Gene3D" id="3.40.1110.10">
    <property type="entry name" value="Calcium-transporting ATPase, cytoplasmic domain N"/>
    <property type="match status" value="1"/>
</dbReference>
<dbReference type="PROSITE" id="PS00154">
    <property type="entry name" value="ATPASE_E1_E2"/>
    <property type="match status" value="1"/>
</dbReference>
<feature type="transmembrane region" description="Helical" evidence="19">
    <location>
        <begin position="257"/>
        <end position="282"/>
    </location>
</feature>
<proteinExistence type="inferred from homology"/>
<evidence type="ECO:0000256" key="5">
    <source>
        <dbReference type="ARBA" id="ARBA00013555"/>
    </source>
</evidence>
<dbReference type="Pfam" id="PF00689">
    <property type="entry name" value="Cation_ATPase_C"/>
    <property type="match status" value="1"/>
</dbReference>
<name>A0A1J4TQK4_9BACT</name>
<evidence type="ECO:0000256" key="10">
    <source>
        <dbReference type="ARBA" id="ARBA00022741"/>
    </source>
</evidence>
<dbReference type="AlphaFoldDB" id="A0A1J4TQK4"/>
<dbReference type="SMART" id="SM00831">
    <property type="entry name" value="Cation_ATPase_N"/>
    <property type="match status" value="1"/>
</dbReference>
<feature type="transmembrane region" description="Helical" evidence="19">
    <location>
        <begin position="703"/>
        <end position="726"/>
    </location>
</feature>
<evidence type="ECO:0000256" key="9">
    <source>
        <dbReference type="ARBA" id="ARBA00022692"/>
    </source>
</evidence>
<dbReference type="SUPFAM" id="SSF56784">
    <property type="entry name" value="HAD-like"/>
    <property type="match status" value="1"/>
</dbReference>
<dbReference type="NCBIfam" id="TIGR01524">
    <property type="entry name" value="ATPase-IIIB_Mg"/>
    <property type="match status" value="1"/>
</dbReference>
<feature type="region of interest" description="Disordered" evidence="18">
    <location>
        <begin position="1"/>
        <end position="27"/>
    </location>
</feature>